<dbReference type="PANTHER" id="PTHR32089:SF112">
    <property type="entry name" value="LYSOZYME-LIKE PROTEIN-RELATED"/>
    <property type="match status" value="1"/>
</dbReference>
<dbReference type="InterPro" id="IPR003660">
    <property type="entry name" value="HAMP_dom"/>
</dbReference>
<dbReference type="SUPFAM" id="SSF58104">
    <property type="entry name" value="Methyl-accepting chemotaxis protein (MCP) signaling domain"/>
    <property type="match status" value="1"/>
</dbReference>
<organism evidence="8 9">
    <name type="scientific">Segnochrobactrum spirostomi</name>
    <dbReference type="NCBI Taxonomy" id="2608987"/>
    <lineage>
        <taxon>Bacteria</taxon>
        <taxon>Pseudomonadati</taxon>
        <taxon>Pseudomonadota</taxon>
        <taxon>Alphaproteobacteria</taxon>
        <taxon>Hyphomicrobiales</taxon>
        <taxon>Segnochrobactraceae</taxon>
        <taxon>Segnochrobactrum</taxon>
    </lineage>
</organism>
<feature type="compositionally biased region" description="Low complexity" evidence="4">
    <location>
        <begin position="14"/>
        <end position="23"/>
    </location>
</feature>
<dbReference type="AlphaFoldDB" id="A0A6A7XY34"/>
<evidence type="ECO:0000256" key="1">
    <source>
        <dbReference type="ARBA" id="ARBA00023224"/>
    </source>
</evidence>
<comment type="similarity">
    <text evidence="2">Belongs to the methyl-accepting chemotaxis (MCP) protein family.</text>
</comment>
<dbReference type="CDD" id="cd06225">
    <property type="entry name" value="HAMP"/>
    <property type="match status" value="1"/>
</dbReference>
<feature type="domain" description="HAMP" evidence="7">
    <location>
        <begin position="345"/>
        <end position="397"/>
    </location>
</feature>
<dbReference type="GO" id="GO:0016020">
    <property type="term" value="C:membrane"/>
    <property type="evidence" value="ECO:0007669"/>
    <property type="project" value="InterPro"/>
</dbReference>
<dbReference type="Pfam" id="PF00015">
    <property type="entry name" value="MCPsignal"/>
    <property type="match status" value="1"/>
</dbReference>
<dbReference type="Pfam" id="PF00672">
    <property type="entry name" value="HAMP"/>
    <property type="match status" value="1"/>
</dbReference>
<keyword evidence="5" id="KW-1133">Transmembrane helix</keyword>
<accession>A0A6A7XY34</accession>
<reference evidence="8 9" key="1">
    <citation type="submission" date="2019-09" db="EMBL/GenBank/DDBJ databases">
        <title>Segnochrobactrum spirostomi gen. nov., sp. nov., isolated from the ciliate Spirostomum cf. yagiui and description of a novel family, Segnochrobactraceae fam. nov. within the order Rhizobiales of the class Alphaproteobacteria.</title>
        <authorList>
            <person name="Akter S."/>
            <person name="Shazib S.U.A."/>
            <person name="Shin M.K."/>
        </authorList>
    </citation>
    <scope>NUCLEOTIDE SEQUENCE [LARGE SCALE GENOMIC DNA]</scope>
    <source>
        <strain evidence="8 9">Sp-1</strain>
    </source>
</reference>
<dbReference type="SMART" id="SM00304">
    <property type="entry name" value="HAMP"/>
    <property type="match status" value="1"/>
</dbReference>
<keyword evidence="5" id="KW-0472">Membrane</keyword>
<name>A0A6A7XY34_9HYPH</name>
<keyword evidence="9" id="KW-1185">Reference proteome</keyword>
<gene>
    <name evidence="8" type="ORF">F0357_02780</name>
</gene>
<proteinExistence type="inferred from homology"/>
<dbReference type="EMBL" id="VWNA01000001">
    <property type="protein sequence ID" value="MQT11614.1"/>
    <property type="molecule type" value="Genomic_DNA"/>
</dbReference>
<dbReference type="InterPro" id="IPR004089">
    <property type="entry name" value="MCPsignal_dom"/>
</dbReference>
<evidence type="ECO:0000313" key="8">
    <source>
        <dbReference type="EMBL" id="MQT11614.1"/>
    </source>
</evidence>
<dbReference type="SMART" id="SM00283">
    <property type="entry name" value="MA"/>
    <property type="match status" value="1"/>
</dbReference>
<dbReference type="PANTHER" id="PTHR32089">
    <property type="entry name" value="METHYL-ACCEPTING CHEMOTAXIS PROTEIN MCPB"/>
    <property type="match status" value="1"/>
</dbReference>
<feature type="transmembrane region" description="Helical" evidence="5">
    <location>
        <begin position="46"/>
        <end position="66"/>
    </location>
</feature>
<dbReference type="PROSITE" id="PS50111">
    <property type="entry name" value="CHEMOTAXIS_TRANSDUC_2"/>
    <property type="match status" value="1"/>
</dbReference>
<dbReference type="PROSITE" id="PS50885">
    <property type="entry name" value="HAMP"/>
    <property type="match status" value="1"/>
</dbReference>
<evidence type="ECO:0000259" key="7">
    <source>
        <dbReference type="PROSITE" id="PS50885"/>
    </source>
</evidence>
<evidence type="ECO:0000313" key="9">
    <source>
        <dbReference type="Proteomes" id="UP000332515"/>
    </source>
</evidence>
<dbReference type="RefSeq" id="WP_153478485.1">
    <property type="nucleotide sequence ID" value="NZ_VWNA01000001.1"/>
</dbReference>
<sequence length="693" mass="71147">MSSAALTLAGPTEAPSSSPSSGSARRRRAGAAVARRGGTLSIRARIAALSVLWFLGVIAVVGGYLIGEREIARVAAEDSAFTAVARSAVSVGRATSATIAALRAYLAAPGEQTAAAAQAKFAEVDAALATLRADAAAAGDQGGEVETLAKMIVTVGPLFSDVVTDDRKLGFDDATSLWSKMDDQSAAVTRAIKSVPGGLFGADGIKLAAALGQMDLARAQFAINHNDLAAGNFEAAANRLTRNVERAQIDDAVKASFAGPVGDYRTTFATYSQLMAARQPLIERLLLTFDVADPSANALLERARAGADAAQARLAVFRDRTTLTIAILIGLIVVGGALSSFAISGSITRPLGRLRTAMAGLAAGNLDAVPETERRDELGEMARAVAVFRDNEASRRALAAAQAEDAAAKAQRQAETEGLIAEFRAGATALIASVGNTMTDLRTTAEALGRVAGEAESRTGAVATASQEASYNVNTVASATEELVASIEEIASQVARTGEVVQAATDGARATDATIARLAHSAARIGDVVSLIQAIAGQTNLLALNATIEAARAGEAGKGFAVVASEVKQLANQTAKATEEIGRQITEIQRETADAVAAISAISERILEVQRFSATVGETMAEQRAATAEIGVNVVRASQGTTVVSDGVAGVSTAVTGTRRSVGDVERTAGQVDQRTADLGRLIEDFLHRVAAA</sequence>
<feature type="region of interest" description="Disordered" evidence="4">
    <location>
        <begin position="1"/>
        <end position="28"/>
    </location>
</feature>
<evidence type="ECO:0000256" key="2">
    <source>
        <dbReference type="ARBA" id="ARBA00029447"/>
    </source>
</evidence>
<dbReference type="Gene3D" id="1.10.287.950">
    <property type="entry name" value="Methyl-accepting chemotaxis protein"/>
    <property type="match status" value="1"/>
</dbReference>
<comment type="caution">
    <text evidence="8">The sequence shown here is derived from an EMBL/GenBank/DDBJ whole genome shotgun (WGS) entry which is preliminary data.</text>
</comment>
<evidence type="ECO:0000256" key="5">
    <source>
        <dbReference type="SAM" id="Phobius"/>
    </source>
</evidence>
<evidence type="ECO:0000256" key="3">
    <source>
        <dbReference type="PROSITE-ProRule" id="PRU00284"/>
    </source>
</evidence>
<evidence type="ECO:0000259" key="6">
    <source>
        <dbReference type="PROSITE" id="PS50111"/>
    </source>
</evidence>
<keyword evidence="1 3" id="KW-0807">Transducer</keyword>
<feature type="transmembrane region" description="Helical" evidence="5">
    <location>
        <begin position="323"/>
        <end position="343"/>
    </location>
</feature>
<keyword evidence="5" id="KW-0812">Transmembrane</keyword>
<feature type="domain" description="Methyl-accepting transducer" evidence="6">
    <location>
        <begin position="444"/>
        <end position="659"/>
    </location>
</feature>
<protein>
    <submittedName>
        <fullName evidence="8">Methyl-accepting chemotaxis protein</fullName>
    </submittedName>
</protein>
<evidence type="ECO:0000256" key="4">
    <source>
        <dbReference type="SAM" id="MobiDB-lite"/>
    </source>
</evidence>
<dbReference type="GO" id="GO:0007165">
    <property type="term" value="P:signal transduction"/>
    <property type="evidence" value="ECO:0007669"/>
    <property type="project" value="UniProtKB-KW"/>
</dbReference>
<dbReference type="Proteomes" id="UP000332515">
    <property type="component" value="Unassembled WGS sequence"/>
</dbReference>
<dbReference type="Gene3D" id="6.10.340.10">
    <property type="match status" value="1"/>
</dbReference>